<evidence type="ECO:0000256" key="5">
    <source>
        <dbReference type="ARBA" id="ARBA00022737"/>
    </source>
</evidence>
<dbReference type="Pfam" id="PF25780">
    <property type="entry name" value="TPR_IPO5"/>
    <property type="match status" value="1"/>
</dbReference>
<dbReference type="EMBL" id="ML978725">
    <property type="protein sequence ID" value="KAF2086282.1"/>
    <property type="molecule type" value="Genomic_DNA"/>
</dbReference>
<organism evidence="9 10">
    <name type="scientific">Saccharata proteae CBS 121410</name>
    <dbReference type="NCBI Taxonomy" id="1314787"/>
    <lineage>
        <taxon>Eukaryota</taxon>
        <taxon>Fungi</taxon>
        <taxon>Dikarya</taxon>
        <taxon>Ascomycota</taxon>
        <taxon>Pezizomycotina</taxon>
        <taxon>Dothideomycetes</taxon>
        <taxon>Dothideomycetes incertae sedis</taxon>
        <taxon>Botryosphaeriales</taxon>
        <taxon>Saccharataceae</taxon>
        <taxon>Saccharata</taxon>
    </lineage>
</organism>
<dbReference type="InterPro" id="IPR041653">
    <property type="entry name" value="Importin_rep_4"/>
</dbReference>
<dbReference type="SUPFAM" id="SSF48371">
    <property type="entry name" value="ARM repeat"/>
    <property type="match status" value="2"/>
</dbReference>
<evidence type="ECO:0000259" key="8">
    <source>
        <dbReference type="SMART" id="SM01349"/>
    </source>
</evidence>
<dbReference type="Gene3D" id="1.25.10.10">
    <property type="entry name" value="Leucine-rich Repeat Variant"/>
    <property type="match status" value="1"/>
</dbReference>
<dbReference type="PANTHER" id="PTHR10527">
    <property type="entry name" value="IMPORTIN BETA"/>
    <property type="match status" value="1"/>
</dbReference>
<dbReference type="OrthoDB" id="543373at2759"/>
<feature type="domain" description="TOG" evidence="8">
    <location>
        <begin position="361"/>
        <end position="603"/>
    </location>
</feature>
<dbReference type="Pfam" id="PF25574">
    <property type="entry name" value="TPR_IMB1"/>
    <property type="match status" value="1"/>
</dbReference>
<protein>
    <submittedName>
        <fullName evidence="9">ARM repeat-containing protein</fullName>
    </submittedName>
</protein>
<dbReference type="SMART" id="SM01349">
    <property type="entry name" value="TOG"/>
    <property type="match status" value="1"/>
</dbReference>
<sequence>MSLLPEEIHAALGQLLHGLQSSDNVARSQAEESLTNEWVNARADVLLMGLSEQIQLSQEPTTRSFGAVLFRRIATRTRKDPGSEQSKELFLTLPQPQRNAIRAKLLECLAGESIAQVRNKIGDTVAEIARQYTEEGEPWPELLGALFNASQSAEPGQRESAFRIFTTTPGIIERQHEEAVLKAFTQGFKDDSIAVRIAAMEAFASFFRSINKKSQQKYYSLITEILNILPPIKEAGDSDELSKALVSLIDLAELAPKMFKPVFNALVVFSISVIQDKELDDQARQNALELMATFADCSPQMCRKDPNYASEMVTQCLSLMTDVGADDDDAEEWSATEDLDLDESDLNHVAGEQCMDRLANKLGGSVLLAPTFNWLPRMITSSSWRDRHAALMAISAISEGCRDLMIGELDQVLDLVLPALRDVHPRVRWAGCNALGQMSTDFAPTMQEKYHQVVLPNIIPVLEASEPRVQAHAAAALVNFCEEAEKDVLEGYLDNLLGHLLVLLQSAKRFVQEQALSTIATVADSAEAAFGRYYDTLMPLLFGVLQEEHSKEFRLLRAKAMECATLIALAVGKERMGQDAANLVNLLGTIQQNITDADDPQASYLLHCWGRMCRVLGSEFVPYLQAVIPPLTELAGAKADIQLLDDDEQVAQVEQEEGWELVPLKGKVIGIKTSTLDDKHMAIELIVIYAQVLEGAFEPYVNEIMDKIALPGLAFFFHDPVRVASAKCVPALLSCYKKAHGDQSAQLGQLWQRTVEKVLEVLSTEPAIDTLAEMYECFYQCVEVVGKGSLTDAHMATFIESAKSVLEDYQERVKGRLEDQAEADEGEELAEDIAFAIEDDQTLLADMNKAFHVIFQTSGAAFLPHWERLMPFYTAFVANQDPTQRQWAICILDDVLEFCGPQSWNYSNQIIEPLVNGMRDSNAANRQASVYGVGVAAQKGGDAWADFVSACLPALFEVISRPNAREEDDVFATENACASIAKILHFNSSKVGNVQEVVNAWVNTLPITNDEEAAPFAYAFLAQLIDQNNPAVMSQAPQCFKYVAQALEAETLQGNIAAQVVRATKALVQTAGLDANQLLSGLTPEAQHAVRAFFG</sequence>
<dbReference type="InterPro" id="IPR034085">
    <property type="entry name" value="TOG"/>
</dbReference>
<comment type="subcellular location">
    <subcellularLocation>
        <location evidence="2">Cytoplasm</location>
    </subcellularLocation>
    <subcellularLocation>
        <location evidence="1">Nucleus</location>
    </subcellularLocation>
</comment>
<dbReference type="InterPro" id="IPR041389">
    <property type="entry name" value="Importin_rep_6"/>
</dbReference>
<dbReference type="InterPro" id="IPR040122">
    <property type="entry name" value="Importin_beta"/>
</dbReference>
<dbReference type="Pfam" id="PF18816">
    <property type="entry name" value="Importin_rep_5"/>
    <property type="match status" value="1"/>
</dbReference>
<dbReference type="GO" id="GO:0006606">
    <property type="term" value="P:protein import into nucleus"/>
    <property type="evidence" value="ECO:0007669"/>
    <property type="project" value="InterPro"/>
</dbReference>
<keyword evidence="10" id="KW-1185">Reference proteome</keyword>
<keyword evidence="3" id="KW-0813">Transport</keyword>
<dbReference type="Pfam" id="PF18808">
    <property type="entry name" value="Importin_rep_4"/>
    <property type="match status" value="1"/>
</dbReference>
<evidence type="ECO:0000256" key="4">
    <source>
        <dbReference type="ARBA" id="ARBA00022490"/>
    </source>
</evidence>
<evidence type="ECO:0000256" key="6">
    <source>
        <dbReference type="ARBA" id="ARBA00022927"/>
    </source>
</evidence>
<dbReference type="AlphaFoldDB" id="A0A9P4LVS7"/>
<evidence type="ECO:0000313" key="9">
    <source>
        <dbReference type="EMBL" id="KAF2086282.1"/>
    </source>
</evidence>
<dbReference type="Pfam" id="PF18829">
    <property type="entry name" value="Importin_rep_6"/>
    <property type="match status" value="1"/>
</dbReference>
<dbReference type="GO" id="GO:0005634">
    <property type="term" value="C:nucleus"/>
    <property type="evidence" value="ECO:0007669"/>
    <property type="project" value="UniProtKB-SubCell"/>
</dbReference>
<keyword evidence="6" id="KW-0653">Protein transport</keyword>
<evidence type="ECO:0000256" key="3">
    <source>
        <dbReference type="ARBA" id="ARBA00022448"/>
    </source>
</evidence>
<accession>A0A9P4LVS7</accession>
<dbReference type="InterPro" id="IPR057672">
    <property type="entry name" value="TPR_IPO4/5"/>
</dbReference>
<dbReference type="GO" id="GO:0005737">
    <property type="term" value="C:cytoplasm"/>
    <property type="evidence" value="ECO:0007669"/>
    <property type="project" value="UniProtKB-SubCell"/>
</dbReference>
<proteinExistence type="predicted"/>
<reference evidence="9" key="1">
    <citation type="journal article" date="2020" name="Stud. Mycol.">
        <title>101 Dothideomycetes genomes: a test case for predicting lifestyles and emergence of pathogens.</title>
        <authorList>
            <person name="Haridas S."/>
            <person name="Albert R."/>
            <person name="Binder M."/>
            <person name="Bloem J."/>
            <person name="Labutti K."/>
            <person name="Salamov A."/>
            <person name="Andreopoulos B."/>
            <person name="Baker S."/>
            <person name="Barry K."/>
            <person name="Bills G."/>
            <person name="Bluhm B."/>
            <person name="Cannon C."/>
            <person name="Castanera R."/>
            <person name="Culley D."/>
            <person name="Daum C."/>
            <person name="Ezra D."/>
            <person name="Gonzalez J."/>
            <person name="Henrissat B."/>
            <person name="Kuo A."/>
            <person name="Liang C."/>
            <person name="Lipzen A."/>
            <person name="Lutzoni F."/>
            <person name="Magnuson J."/>
            <person name="Mondo S."/>
            <person name="Nolan M."/>
            <person name="Ohm R."/>
            <person name="Pangilinan J."/>
            <person name="Park H.-J."/>
            <person name="Ramirez L."/>
            <person name="Alfaro M."/>
            <person name="Sun H."/>
            <person name="Tritt A."/>
            <person name="Yoshinaga Y."/>
            <person name="Zwiers L.-H."/>
            <person name="Turgeon B."/>
            <person name="Goodwin S."/>
            <person name="Spatafora J."/>
            <person name="Crous P."/>
            <person name="Grigoriev I."/>
        </authorList>
    </citation>
    <scope>NUCLEOTIDE SEQUENCE</scope>
    <source>
        <strain evidence="9">CBS 121410</strain>
    </source>
</reference>
<dbReference type="InterPro" id="IPR016024">
    <property type="entry name" value="ARM-type_fold"/>
</dbReference>
<evidence type="ECO:0000313" key="10">
    <source>
        <dbReference type="Proteomes" id="UP000799776"/>
    </source>
</evidence>
<name>A0A9P4LVS7_9PEZI</name>
<dbReference type="InterPro" id="IPR011989">
    <property type="entry name" value="ARM-like"/>
</dbReference>
<dbReference type="Proteomes" id="UP000799776">
    <property type="component" value="Unassembled WGS sequence"/>
</dbReference>
<evidence type="ECO:0000256" key="2">
    <source>
        <dbReference type="ARBA" id="ARBA00004496"/>
    </source>
</evidence>
<keyword evidence="5" id="KW-0677">Repeat</keyword>
<dbReference type="InterPro" id="IPR040928">
    <property type="entry name" value="Importin_rep_5"/>
</dbReference>
<dbReference type="InterPro" id="IPR058584">
    <property type="entry name" value="IMB1_TNPO1-like_TPR"/>
</dbReference>
<evidence type="ECO:0000256" key="1">
    <source>
        <dbReference type="ARBA" id="ARBA00004123"/>
    </source>
</evidence>
<gene>
    <name evidence="9" type="ORF">K490DRAFT_66831</name>
</gene>
<keyword evidence="4" id="KW-0963">Cytoplasm</keyword>
<evidence type="ECO:0000256" key="7">
    <source>
        <dbReference type="ARBA" id="ARBA00023242"/>
    </source>
</evidence>
<comment type="caution">
    <text evidence="9">The sequence shown here is derived from an EMBL/GenBank/DDBJ whole genome shotgun (WGS) entry which is preliminary data.</text>
</comment>
<dbReference type="Pfam" id="PF13513">
    <property type="entry name" value="HEAT_EZ"/>
    <property type="match status" value="1"/>
</dbReference>
<keyword evidence="7" id="KW-0539">Nucleus</keyword>